<dbReference type="STRING" id="394958.BGI42_10930"/>
<keyword evidence="1" id="KW-1133">Transmembrane helix</keyword>
<dbReference type="Proteomes" id="UP000094652">
    <property type="component" value="Chromosome"/>
</dbReference>
<evidence type="ECO:0008006" key="4">
    <source>
        <dbReference type="Google" id="ProtNLM"/>
    </source>
</evidence>
<evidence type="ECO:0000313" key="2">
    <source>
        <dbReference type="EMBL" id="AOR24212.1"/>
    </source>
</evidence>
<dbReference type="AlphaFoldDB" id="A0A1D7XLJ5"/>
<evidence type="ECO:0000256" key="1">
    <source>
        <dbReference type="SAM" id="Phobius"/>
    </source>
</evidence>
<name>A0A1D7XLJ5_9CLOT</name>
<dbReference type="RefSeq" id="WP_069680348.1">
    <property type="nucleotide sequence ID" value="NZ_CP017253.2"/>
</dbReference>
<feature type="transmembrane region" description="Helical" evidence="1">
    <location>
        <begin position="7"/>
        <end position="28"/>
    </location>
</feature>
<protein>
    <recommendedName>
        <fullName evidence="4">Glucose/Sorbosone dehydrogenase domain-containing protein</fullName>
    </recommendedName>
</protein>
<dbReference type="Gene3D" id="2.120.10.30">
    <property type="entry name" value="TolB, C-terminal domain"/>
    <property type="match status" value="1"/>
</dbReference>
<feature type="transmembrane region" description="Helical" evidence="1">
    <location>
        <begin position="407"/>
        <end position="426"/>
    </location>
</feature>
<sequence length="435" mass="49057">MKRFCQFLFSSVIIVSLAFLLFKFSGIYRVSILKDNIDWSISSKNCKGAVAFDRGEYENTYVAYKNYIKLLKDDGREEILVQDKSFSIDSLVCNNDDMYFISNDELYHYNISNKFLEVILKGIPTKGEYLDRNLIIKDSNLFLSIGAATNSGIAESNGESDFSKIPYDKSPINITLNGENYGEEKTGAYMPYSNSSIRGQKITADKFGNASIIKVDLKTNKTSLYACGIRNITGWDLDSNNNLIAIVGGMEDKGLRGVKRDFDYLYKINEGNWYGWPDFSGGDPISSPRFSDKNKLTPIISNPPNKIVEGPEYQFSKVGIIKCLAIDKEGTILEKDSNIFYDKKDNIIYSINSNGVLCKLLKLKSESDIKGIKYSGGSIYILDSGIGCIYKLESGNMGLKFDLPKPVWIFIIIFFFSLVVLNIIRFNNKKNSIKR</sequence>
<dbReference type="OrthoDB" id="9770043at2"/>
<evidence type="ECO:0000313" key="3">
    <source>
        <dbReference type="Proteomes" id="UP000094652"/>
    </source>
</evidence>
<accession>A0A1D7XLJ5</accession>
<dbReference type="KEGG" id="ctae:BGI42_10930"/>
<dbReference type="EMBL" id="CP017253">
    <property type="protein sequence ID" value="AOR24212.1"/>
    <property type="molecule type" value="Genomic_DNA"/>
</dbReference>
<gene>
    <name evidence="2" type="ORF">BGI42_10930</name>
</gene>
<dbReference type="InterPro" id="IPR011042">
    <property type="entry name" value="6-blade_b-propeller_TolB-like"/>
</dbReference>
<proteinExistence type="predicted"/>
<keyword evidence="1" id="KW-0472">Membrane</keyword>
<reference evidence="3" key="1">
    <citation type="submission" date="2016-09" db="EMBL/GenBank/DDBJ databases">
        <title>Genomics of Clostridium taeniosporum, an organism which forms endospores with ribbon-like appendages.</title>
        <authorList>
            <person name="Walker J.R."/>
        </authorList>
    </citation>
    <scope>NUCLEOTIDE SEQUENCE [LARGE SCALE GENOMIC DNA]</scope>
    <source>
        <strain evidence="3">1/k</strain>
    </source>
</reference>
<dbReference type="SUPFAM" id="SSF50952">
    <property type="entry name" value="Soluble quinoprotein glucose dehydrogenase"/>
    <property type="match status" value="1"/>
</dbReference>
<keyword evidence="1" id="KW-0812">Transmembrane</keyword>
<dbReference type="InterPro" id="IPR011041">
    <property type="entry name" value="Quinoprot_gluc/sorb_DH_b-prop"/>
</dbReference>
<organism evidence="2 3">
    <name type="scientific">Clostridium taeniosporum</name>
    <dbReference type="NCBI Taxonomy" id="394958"/>
    <lineage>
        <taxon>Bacteria</taxon>
        <taxon>Bacillati</taxon>
        <taxon>Bacillota</taxon>
        <taxon>Clostridia</taxon>
        <taxon>Eubacteriales</taxon>
        <taxon>Clostridiaceae</taxon>
        <taxon>Clostridium</taxon>
    </lineage>
</organism>
<keyword evidence="3" id="KW-1185">Reference proteome</keyword>